<feature type="transmembrane region" description="Helical" evidence="1">
    <location>
        <begin position="112"/>
        <end position="132"/>
    </location>
</feature>
<feature type="transmembrane region" description="Helical" evidence="1">
    <location>
        <begin position="12"/>
        <end position="38"/>
    </location>
</feature>
<name>A0A8D8WB34_9HEMI</name>
<keyword evidence="1" id="KW-0812">Transmembrane</keyword>
<evidence type="ECO:0000313" key="2">
    <source>
        <dbReference type="EMBL" id="CAG6653683.1"/>
    </source>
</evidence>
<organism evidence="2">
    <name type="scientific">Cacopsylla melanoneura</name>
    <dbReference type="NCBI Taxonomy" id="428564"/>
    <lineage>
        <taxon>Eukaryota</taxon>
        <taxon>Metazoa</taxon>
        <taxon>Ecdysozoa</taxon>
        <taxon>Arthropoda</taxon>
        <taxon>Hexapoda</taxon>
        <taxon>Insecta</taxon>
        <taxon>Pterygota</taxon>
        <taxon>Neoptera</taxon>
        <taxon>Paraneoptera</taxon>
        <taxon>Hemiptera</taxon>
        <taxon>Sternorrhyncha</taxon>
        <taxon>Psylloidea</taxon>
        <taxon>Psyllidae</taxon>
        <taxon>Psyllinae</taxon>
        <taxon>Cacopsylla</taxon>
    </lineage>
</organism>
<proteinExistence type="predicted"/>
<keyword evidence="1" id="KW-0472">Membrane</keyword>
<sequence length="167" mass="19796">MCSKTMFKGSLLQMYLTVYLSVFPFIFKFMVGLFIASFRPSFISIPSRNTYYLYLSETPICIRYDIFPKCMCLCPLYKGMQACRRRRIHVCSMQCLCTLMSGGVLRTISLKVYMTTIAYNIIVVYMTSWEYIEIYMTSLEYNMTFLQYGMHTMHDFFEVYMASLKYT</sequence>
<reference evidence="2" key="1">
    <citation type="submission" date="2021-05" db="EMBL/GenBank/DDBJ databases">
        <authorList>
            <person name="Alioto T."/>
            <person name="Alioto T."/>
            <person name="Gomez Garrido J."/>
        </authorList>
    </citation>
    <scope>NUCLEOTIDE SEQUENCE</scope>
</reference>
<evidence type="ECO:0000256" key="1">
    <source>
        <dbReference type="SAM" id="Phobius"/>
    </source>
</evidence>
<keyword evidence="1" id="KW-1133">Transmembrane helix</keyword>
<protein>
    <submittedName>
        <fullName evidence="2">Uncharacterized protein</fullName>
    </submittedName>
</protein>
<dbReference type="EMBL" id="HBUF01174761">
    <property type="protein sequence ID" value="CAG6653683.1"/>
    <property type="molecule type" value="Transcribed_RNA"/>
</dbReference>
<accession>A0A8D8WB34</accession>
<dbReference type="AlphaFoldDB" id="A0A8D8WB34"/>